<dbReference type="InterPro" id="IPR027417">
    <property type="entry name" value="P-loop_NTPase"/>
</dbReference>
<evidence type="ECO:0000256" key="8">
    <source>
        <dbReference type="ARBA" id="ARBA00048478"/>
    </source>
</evidence>
<dbReference type="GO" id="GO:0006139">
    <property type="term" value="P:nucleobase-containing compound metabolic process"/>
    <property type="evidence" value="ECO:0007669"/>
    <property type="project" value="InterPro"/>
</dbReference>
<dbReference type="InterPro" id="IPR011994">
    <property type="entry name" value="Cytidylate_kinase_dom"/>
</dbReference>
<proteinExistence type="inferred from homology"/>
<accession>A0A382J8J2</accession>
<keyword evidence="4" id="KW-0547">Nucleotide-binding</keyword>
<sequence length="195" mass="22340">GILLAKELGISFLDTGLMYRAITYYFIKSQIDENNIQCINKGIFENINIQVPDSQNVILNNIDISKKIFSDEVNNKVSIYAGIQIVRENLVIKQQLIAENSDIVMVGRDIGTVVLPKAKFKFFLDCSLNTRAIRRMHQGDKKKFINEKDKINYRDLLDKNREISPLIPSDDAVIVFNDHINLEETVKLIKDIVLN</sequence>
<dbReference type="EC" id="2.7.4.25" evidence="2"/>
<reference evidence="10" key="1">
    <citation type="submission" date="2018-05" db="EMBL/GenBank/DDBJ databases">
        <authorList>
            <person name="Lanie J.A."/>
            <person name="Ng W.-L."/>
            <person name="Kazmierczak K.M."/>
            <person name="Andrzejewski T.M."/>
            <person name="Davidsen T.M."/>
            <person name="Wayne K.J."/>
            <person name="Tettelin H."/>
            <person name="Glass J.I."/>
            <person name="Rusch D."/>
            <person name="Podicherti R."/>
            <person name="Tsui H.-C.T."/>
            <person name="Winkler M.E."/>
        </authorList>
    </citation>
    <scope>NUCLEOTIDE SEQUENCE</scope>
</reference>
<keyword evidence="6" id="KW-0067">ATP-binding</keyword>
<organism evidence="10">
    <name type="scientific">marine metagenome</name>
    <dbReference type="NCBI Taxonomy" id="408172"/>
    <lineage>
        <taxon>unclassified sequences</taxon>
        <taxon>metagenomes</taxon>
        <taxon>ecological metagenomes</taxon>
    </lineage>
</organism>
<dbReference type="NCBIfam" id="TIGR00017">
    <property type="entry name" value="cmk"/>
    <property type="match status" value="1"/>
</dbReference>
<comment type="catalytic activity">
    <reaction evidence="7">
        <text>dCMP + ATP = dCDP + ADP</text>
        <dbReference type="Rhea" id="RHEA:25094"/>
        <dbReference type="ChEBI" id="CHEBI:30616"/>
        <dbReference type="ChEBI" id="CHEBI:57566"/>
        <dbReference type="ChEBI" id="CHEBI:58593"/>
        <dbReference type="ChEBI" id="CHEBI:456216"/>
        <dbReference type="EC" id="2.7.4.25"/>
    </reaction>
</comment>
<evidence type="ECO:0000256" key="4">
    <source>
        <dbReference type="ARBA" id="ARBA00022741"/>
    </source>
</evidence>
<feature type="domain" description="Cytidylate kinase" evidence="9">
    <location>
        <begin position="3"/>
        <end position="191"/>
    </location>
</feature>
<dbReference type="SUPFAM" id="SSF52540">
    <property type="entry name" value="P-loop containing nucleoside triphosphate hydrolases"/>
    <property type="match status" value="1"/>
</dbReference>
<name>A0A382J8J2_9ZZZZ</name>
<dbReference type="InterPro" id="IPR003136">
    <property type="entry name" value="Cytidylate_kin"/>
</dbReference>
<evidence type="ECO:0000256" key="2">
    <source>
        <dbReference type="ARBA" id="ARBA00012906"/>
    </source>
</evidence>
<keyword evidence="3" id="KW-0808">Transferase</keyword>
<dbReference type="Gene3D" id="3.40.50.300">
    <property type="entry name" value="P-loop containing nucleotide triphosphate hydrolases"/>
    <property type="match status" value="1"/>
</dbReference>
<keyword evidence="5" id="KW-0418">Kinase</keyword>
<dbReference type="GO" id="GO:0005524">
    <property type="term" value="F:ATP binding"/>
    <property type="evidence" value="ECO:0007669"/>
    <property type="project" value="UniProtKB-KW"/>
</dbReference>
<dbReference type="EMBL" id="UINC01072036">
    <property type="protein sequence ID" value="SVC07393.1"/>
    <property type="molecule type" value="Genomic_DNA"/>
</dbReference>
<comment type="catalytic activity">
    <reaction evidence="8">
        <text>CMP + ATP = CDP + ADP</text>
        <dbReference type="Rhea" id="RHEA:11600"/>
        <dbReference type="ChEBI" id="CHEBI:30616"/>
        <dbReference type="ChEBI" id="CHEBI:58069"/>
        <dbReference type="ChEBI" id="CHEBI:60377"/>
        <dbReference type="ChEBI" id="CHEBI:456216"/>
        <dbReference type="EC" id="2.7.4.25"/>
    </reaction>
</comment>
<evidence type="ECO:0000313" key="10">
    <source>
        <dbReference type="EMBL" id="SVC07393.1"/>
    </source>
</evidence>
<dbReference type="AlphaFoldDB" id="A0A382J8J2"/>
<evidence type="ECO:0000256" key="3">
    <source>
        <dbReference type="ARBA" id="ARBA00022679"/>
    </source>
</evidence>
<dbReference type="CDD" id="cd02020">
    <property type="entry name" value="CMPK"/>
    <property type="match status" value="1"/>
</dbReference>
<protein>
    <recommendedName>
        <fullName evidence="2">(d)CMP kinase</fullName>
        <ecNumber evidence="2">2.7.4.25</ecNumber>
    </recommendedName>
</protein>
<dbReference type="Pfam" id="PF02224">
    <property type="entry name" value="Cytidylate_kin"/>
    <property type="match status" value="1"/>
</dbReference>
<comment type="similarity">
    <text evidence="1">Belongs to the cytidylate kinase family. Type 1 subfamily.</text>
</comment>
<evidence type="ECO:0000256" key="5">
    <source>
        <dbReference type="ARBA" id="ARBA00022777"/>
    </source>
</evidence>
<feature type="non-terminal residue" evidence="10">
    <location>
        <position position="1"/>
    </location>
</feature>
<evidence type="ECO:0000256" key="7">
    <source>
        <dbReference type="ARBA" id="ARBA00047615"/>
    </source>
</evidence>
<evidence type="ECO:0000256" key="6">
    <source>
        <dbReference type="ARBA" id="ARBA00022840"/>
    </source>
</evidence>
<evidence type="ECO:0000259" key="9">
    <source>
        <dbReference type="Pfam" id="PF02224"/>
    </source>
</evidence>
<gene>
    <name evidence="10" type="ORF">METZ01_LOCUS260247</name>
</gene>
<evidence type="ECO:0000256" key="1">
    <source>
        <dbReference type="ARBA" id="ARBA00009427"/>
    </source>
</evidence>
<dbReference type="GO" id="GO:0036431">
    <property type="term" value="F:dCMP kinase activity"/>
    <property type="evidence" value="ECO:0007669"/>
    <property type="project" value="InterPro"/>
</dbReference>